<evidence type="ECO:0000256" key="1">
    <source>
        <dbReference type="SAM" id="MobiDB-lite"/>
    </source>
</evidence>
<proteinExistence type="predicted"/>
<gene>
    <name evidence="2" type="ORF">PoB_004044200</name>
</gene>
<feature type="region of interest" description="Disordered" evidence="1">
    <location>
        <begin position="40"/>
        <end position="65"/>
    </location>
</feature>
<accession>A0AAV4B474</accession>
<organism evidence="2 3">
    <name type="scientific">Plakobranchus ocellatus</name>
    <dbReference type="NCBI Taxonomy" id="259542"/>
    <lineage>
        <taxon>Eukaryota</taxon>
        <taxon>Metazoa</taxon>
        <taxon>Spiralia</taxon>
        <taxon>Lophotrochozoa</taxon>
        <taxon>Mollusca</taxon>
        <taxon>Gastropoda</taxon>
        <taxon>Heterobranchia</taxon>
        <taxon>Euthyneura</taxon>
        <taxon>Panpulmonata</taxon>
        <taxon>Sacoglossa</taxon>
        <taxon>Placobranchoidea</taxon>
        <taxon>Plakobranchidae</taxon>
        <taxon>Plakobranchus</taxon>
    </lineage>
</organism>
<sequence length="90" mass="10454">MSAIRGMLFFWGPSDHCYDSSSNLFEGDRRHRQYHPNLVEPLGESHMHTSRSRDDQMLRANTARTSARAEDVASAFEDSYEATKMFRILR</sequence>
<dbReference type="AlphaFoldDB" id="A0AAV4B474"/>
<reference evidence="2 3" key="1">
    <citation type="journal article" date="2021" name="Elife">
        <title>Chloroplast acquisition without the gene transfer in kleptoplastic sea slugs, Plakobranchus ocellatus.</title>
        <authorList>
            <person name="Maeda T."/>
            <person name="Takahashi S."/>
            <person name="Yoshida T."/>
            <person name="Shimamura S."/>
            <person name="Takaki Y."/>
            <person name="Nagai Y."/>
            <person name="Toyoda A."/>
            <person name="Suzuki Y."/>
            <person name="Arimoto A."/>
            <person name="Ishii H."/>
            <person name="Satoh N."/>
            <person name="Nishiyama T."/>
            <person name="Hasebe M."/>
            <person name="Maruyama T."/>
            <person name="Minagawa J."/>
            <person name="Obokata J."/>
            <person name="Shigenobu S."/>
        </authorList>
    </citation>
    <scope>NUCLEOTIDE SEQUENCE [LARGE SCALE GENOMIC DNA]</scope>
</reference>
<dbReference type="EMBL" id="BLXT01004521">
    <property type="protein sequence ID" value="GFO13937.1"/>
    <property type="molecule type" value="Genomic_DNA"/>
</dbReference>
<evidence type="ECO:0000313" key="3">
    <source>
        <dbReference type="Proteomes" id="UP000735302"/>
    </source>
</evidence>
<comment type="caution">
    <text evidence="2">The sequence shown here is derived from an EMBL/GenBank/DDBJ whole genome shotgun (WGS) entry which is preliminary data.</text>
</comment>
<name>A0AAV4B474_9GAST</name>
<dbReference type="Proteomes" id="UP000735302">
    <property type="component" value="Unassembled WGS sequence"/>
</dbReference>
<evidence type="ECO:0000313" key="2">
    <source>
        <dbReference type="EMBL" id="GFO13937.1"/>
    </source>
</evidence>
<protein>
    <submittedName>
        <fullName evidence="2">Uncharacterized protein</fullName>
    </submittedName>
</protein>
<feature type="compositionally biased region" description="Basic and acidic residues" evidence="1">
    <location>
        <begin position="43"/>
        <end position="57"/>
    </location>
</feature>
<keyword evidence="3" id="KW-1185">Reference proteome</keyword>